<dbReference type="InterPro" id="IPR037175">
    <property type="entry name" value="KFase_sf"/>
</dbReference>
<name>A0A5B9DDB1_9ARCH</name>
<dbReference type="EMBL" id="CP042905">
    <property type="protein sequence ID" value="QEE16743.1"/>
    <property type="molecule type" value="Genomic_DNA"/>
</dbReference>
<proteinExistence type="predicted"/>
<keyword evidence="2" id="KW-1185">Reference proteome</keyword>
<dbReference type="Gene3D" id="3.50.30.50">
    <property type="entry name" value="Putative cyclase"/>
    <property type="match status" value="1"/>
</dbReference>
<dbReference type="AlphaFoldDB" id="A0A5B9DDB1"/>
<dbReference type="GO" id="GO:0019441">
    <property type="term" value="P:L-tryptophan catabolic process to kynurenine"/>
    <property type="evidence" value="ECO:0007669"/>
    <property type="project" value="InterPro"/>
</dbReference>
<evidence type="ECO:0000313" key="2">
    <source>
        <dbReference type="Proteomes" id="UP000321408"/>
    </source>
</evidence>
<dbReference type="InterPro" id="IPR007325">
    <property type="entry name" value="KFase/CYL"/>
</dbReference>
<dbReference type="EC" id="3.5.-.-" evidence="1"/>
<dbReference type="GeneID" id="41330557"/>
<dbReference type="Proteomes" id="UP000321408">
    <property type="component" value="Chromosome"/>
</dbReference>
<protein>
    <submittedName>
        <fullName evidence="1">Cyclase family protein</fullName>
        <ecNumber evidence="1">3.5.-.-</ecNumber>
    </submittedName>
</protein>
<dbReference type="RefSeq" id="WP_147663676.1">
    <property type="nucleotide sequence ID" value="NZ_CP042905.2"/>
</dbReference>
<accession>A0A5B9DDB1</accession>
<dbReference type="OrthoDB" id="9014at2157"/>
<dbReference type="PANTHER" id="PTHR31118">
    <property type="entry name" value="CYCLASE-LIKE PROTEIN 2"/>
    <property type="match status" value="1"/>
</dbReference>
<dbReference type="KEGG" id="psyt:DSAG12_02573"/>
<organism evidence="1 2">
    <name type="scientific">Promethearchaeum syntrophicum</name>
    <dbReference type="NCBI Taxonomy" id="2594042"/>
    <lineage>
        <taxon>Archaea</taxon>
        <taxon>Promethearchaeati</taxon>
        <taxon>Promethearchaeota</taxon>
        <taxon>Promethearchaeia</taxon>
        <taxon>Promethearchaeales</taxon>
        <taxon>Promethearchaeaceae</taxon>
        <taxon>Promethearchaeum</taxon>
    </lineage>
</organism>
<dbReference type="Pfam" id="PF04199">
    <property type="entry name" value="Cyclase"/>
    <property type="match status" value="1"/>
</dbReference>
<sequence>MKIYDISMAIDEKMLTYPGDPGFSFKFIKKNPPENWNLSFFSIGTHTGTHLDSSFHLFDDGKKIDQIDLNKCYGNASLLDLQEIPFGGSITEKDLLKFQIKKNDIILFKTRNSKTDYETFRDDYIYLSKDGAKYLYKIGIKAVGIDCLTIGPRETHVELLSKEILVYEGLDLRLVKPGKYIFSGFPIKVSLEGGLTRAVLIKE</sequence>
<gene>
    <name evidence="1" type="ORF">DSAG12_02573</name>
</gene>
<reference evidence="1 2" key="1">
    <citation type="journal article" date="2020" name="Nature">
        <title>Isolation of an archaeon at the prokaryote-eukaryote interface.</title>
        <authorList>
            <person name="Imachi H."/>
            <person name="Nobu M.K."/>
            <person name="Nakahara N."/>
            <person name="Morono Y."/>
            <person name="Ogawara M."/>
            <person name="Takaki Y."/>
            <person name="Takano Y."/>
            <person name="Uematsu K."/>
            <person name="Ikuta T."/>
            <person name="Ito M."/>
            <person name="Matsui Y."/>
            <person name="Miyazaki M."/>
            <person name="Murata K."/>
            <person name="Saito Y."/>
            <person name="Sakai S."/>
            <person name="Song C."/>
            <person name="Tasumi E."/>
            <person name="Yamanaka Y."/>
            <person name="Yamaguchi T."/>
            <person name="Kamagata Y."/>
            <person name="Tamaki H."/>
            <person name="Takai K."/>
        </authorList>
    </citation>
    <scope>NUCLEOTIDE SEQUENCE [LARGE SCALE GENOMIC DNA]</scope>
    <source>
        <strain evidence="1 2">MK-D1</strain>
    </source>
</reference>
<evidence type="ECO:0000313" key="1">
    <source>
        <dbReference type="EMBL" id="QEE16743.1"/>
    </source>
</evidence>
<dbReference type="GO" id="GO:0004061">
    <property type="term" value="F:arylformamidase activity"/>
    <property type="evidence" value="ECO:0007669"/>
    <property type="project" value="UniProtKB-EC"/>
</dbReference>
<dbReference type="PANTHER" id="PTHR31118:SF32">
    <property type="entry name" value="KYNURENINE FORMAMIDASE"/>
    <property type="match status" value="1"/>
</dbReference>
<keyword evidence="1" id="KW-0378">Hydrolase</keyword>
<reference evidence="1 2" key="2">
    <citation type="journal article" date="2024" name="Int. J. Syst. Evol. Microbiol.">
        <title>Promethearchaeum syntrophicum gen. nov., sp. nov., an anaerobic, obligately syntrophic archaeon, the first isolate of the lineage 'Asgard' archaea, and proposal of the new archaeal phylum Promethearchaeota phyl. nov. and kingdom Promethearchaeati regn. nov.</title>
        <authorList>
            <person name="Imachi H."/>
            <person name="Nobu M.K."/>
            <person name="Kato S."/>
            <person name="Takaki Y."/>
            <person name="Miyazaki M."/>
            <person name="Miyata M."/>
            <person name="Ogawara M."/>
            <person name="Saito Y."/>
            <person name="Sakai S."/>
            <person name="Tahara Y.O."/>
            <person name="Takano Y."/>
            <person name="Tasumi E."/>
            <person name="Uematsu K."/>
            <person name="Yoshimura T."/>
            <person name="Itoh T."/>
            <person name="Ohkuma M."/>
            <person name="Takai K."/>
        </authorList>
    </citation>
    <scope>NUCLEOTIDE SEQUENCE [LARGE SCALE GENOMIC DNA]</scope>
    <source>
        <strain evidence="1 2">MK-D1</strain>
    </source>
</reference>
<dbReference type="SUPFAM" id="SSF102198">
    <property type="entry name" value="Putative cyclase"/>
    <property type="match status" value="1"/>
</dbReference>